<dbReference type="GO" id="GO:0030688">
    <property type="term" value="C:preribosome, small subunit precursor"/>
    <property type="evidence" value="ECO:0007669"/>
    <property type="project" value="TreeGrafter"/>
</dbReference>
<accession>A0AAV8YPI0</accession>
<dbReference type="InterPro" id="IPR016024">
    <property type="entry name" value="ARM-type_fold"/>
</dbReference>
<dbReference type="Proteomes" id="UP001162156">
    <property type="component" value="Unassembled WGS sequence"/>
</dbReference>
<sequence>MSSVPTNNRNKRKKKKSFLKNARKYAKRGYYGRGSELDADTYQYFVRIMETYREGFDNDEDKIVFANNVFEQTENIEFMDAFTSDLRKLCNDRFASHVLEALVIQSCRKSSEDSGTSQDFIQYFKEFTIKISKFLLNNLEDYIWDTYANHVIRTCLENLVQLTKDEKNSEGNIKGVGKQIIPKEYPDIVKDYGERLIAWPQFVELCTNELTSGFLQVLLKCLDKVDLKLLKRYLKKLLNEVFAPNAEEYDSKLLPQAFLSRSSIMLLEAAIQISSPKMFTQIYAKCFAGKLFYTEKVEFEAIFDELTDHFEAIIDAGHSGIILCLAQSCKRLCAKQGSFVQNIMKTFHCFEPEERQQHFVMCMSRFDKYEVVEKQSNENLKKRQVKPSCLLGMEQTDLKDLFSNSMGSHIVDSYVKGLFVGEKSKEKLVRKMMGTYQELASSKYGSRSFEAIWNAANLKAKLHIMAELAHKDGAWSNSECGKIIANKVNLLLYKRNKEDWKNSLSKTKNSEDILADIFK</sequence>
<protein>
    <recommendedName>
        <fullName evidence="4">Nucleolar protein 9</fullName>
    </recommendedName>
</protein>
<dbReference type="GO" id="GO:0000447">
    <property type="term" value="P:endonucleolytic cleavage in ITS1 to separate SSU-rRNA from 5.8S rRNA and LSU-rRNA from tricistronic rRNA transcript (SSU-rRNA, 5.8S rRNA, LSU-rRNA)"/>
    <property type="evidence" value="ECO:0007669"/>
    <property type="project" value="TreeGrafter"/>
</dbReference>
<keyword evidence="1" id="KW-0677">Repeat</keyword>
<evidence type="ECO:0000256" key="1">
    <source>
        <dbReference type="ARBA" id="ARBA00022737"/>
    </source>
</evidence>
<dbReference type="Gene3D" id="1.25.10.10">
    <property type="entry name" value="Leucine-rich Repeat Variant"/>
    <property type="match status" value="2"/>
</dbReference>
<dbReference type="Pfam" id="PF22493">
    <property type="entry name" value="PUF_NOP9"/>
    <property type="match status" value="2"/>
</dbReference>
<dbReference type="GO" id="GO:0000472">
    <property type="term" value="P:endonucleolytic cleavage to generate mature 5'-end of SSU-rRNA from (SSU-rRNA, 5.8S rRNA, LSU-rRNA)"/>
    <property type="evidence" value="ECO:0007669"/>
    <property type="project" value="TreeGrafter"/>
</dbReference>
<dbReference type="GO" id="GO:0030686">
    <property type="term" value="C:90S preribosome"/>
    <property type="evidence" value="ECO:0007669"/>
    <property type="project" value="TreeGrafter"/>
</dbReference>
<dbReference type="EMBL" id="JANEYF010001996">
    <property type="protein sequence ID" value="KAJ8952855.1"/>
    <property type="molecule type" value="Genomic_DNA"/>
</dbReference>
<dbReference type="InterPro" id="IPR001313">
    <property type="entry name" value="Pumilio_RNA-bd_rpt"/>
</dbReference>
<evidence type="ECO:0008006" key="4">
    <source>
        <dbReference type="Google" id="ProtNLM"/>
    </source>
</evidence>
<comment type="caution">
    <text evidence="2">The sequence shown here is derived from an EMBL/GenBank/DDBJ whole genome shotgun (WGS) entry which is preliminary data.</text>
</comment>
<evidence type="ECO:0000313" key="2">
    <source>
        <dbReference type="EMBL" id="KAJ8952855.1"/>
    </source>
</evidence>
<proteinExistence type="predicted"/>
<dbReference type="PANTHER" id="PTHR13102">
    <property type="entry name" value="NUCLEOLAR PROTEIN 9"/>
    <property type="match status" value="1"/>
</dbReference>
<organism evidence="2 3">
    <name type="scientific">Rhamnusium bicolor</name>
    <dbReference type="NCBI Taxonomy" id="1586634"/>
    <lineage>
        <taxon>Eukaryota</taxon>
        <taxon>Metazoa</taxon>
        <taxon>Ecdysozoa</taxon>
        <taxon>Arthropoda</taxon>
        <taxon>Hexapoda</taxon>
        <taxon>Insecta</taxon>
        <taxon>Pterygota</taxon>
        <taxon>Neoptera</taxon>
        <taxon>Endopterygota</taxon>
        <taxon>Coleoptera</taxon>
        <taxon>Polyphaga</taxon>
        <taxon>Cucujiformia</taxon>
        <taxon>Chrysomeloidea</taxon>
        <taxon>Cerambycidae</taxon>
        <taxon>Lepturinae</taxon>
        <taxon>Rhagiini</taxon>
        <taxon>Rhamnusium</taxon>
    </lineage>
</organism>
<dbReference type="PANTHER" id="PTHR13102:SF0">
    <property type="entry name" value="NUCLEOLAR PROTEIN 9"/>
    <property type="match status" value="1"/>
</dbReference>
<dbReference type="GO" id="GO:0005730">
    <property type="term" value="C:nucleolus"/>
    <property type="evidence" value="ECO:0007669"/>
    <property type="project" value="TreeGrafter"/>
</dbReference>
<keyword evidence="3" id="KW-1185">Reference proteome</keyword>
<reference evidence="2" key="1">
    <citation type="journal article" date="2023" name="Insect Mol. Biol.">
        <title>Genome sequencing provides insights into the evolution of gene families encoding plant cell wall-degrading enzymes in longhorned beetles.</title>
        <authorList>
            <person name="Shin N.R."/>
            <person name="Okamura Y."/>
            <person name="Kirsch R."/>
            <person name="Pauchet Y."/>
        </authorList>
    </citation>
    <scope>NUCLEOTIDE SEQUENCE</scope>
    <source>
        <strain evidence="2">RBIC_L_NR</strain>
    </source>
</reference>
<dbReference type="InterPro" id="IPR040000">
    <property type="entry name" value="NOP9"/>
</dbReference>
<gene>
    <name evidence="2" type="ORF">NQ314_007461</name>
</gene>
<dbReference type="InterPro" id="IPR011989">
    <property type="entry name" value="ARM-like"/>
</dbReference>
<dbReference type="SUPFAM" id="SSF48371">
    <property type="entry name" value="ARM repeat"/>
    <property type="match status" value="1"/>
</dbReference>
<evidence type="ECO:0000313" key="3">
    <source>
        <dbReference type="Proteomes" id="UP001162156"/>
    </source>
</evidence>
<dbReference type="GO" id="GO:0000056">
    <property type="term" value="P:ribosomal small subunit export from nucleus"/>
    <property type="evidence" value="ECO:0007669"/>
    <property type="project" value="TreeGrafter"/>
</dbReference>
<dbReference type="AlphaFoldDB" id="A0AAV8YPI0"/>
<name>A0AAV8YPI0_9CUCU</name>
<dbReference type="GO" id="GO:0003723">
    <property type="term" value="F:RNA binding"/>
    <property type="evidence" value="ECO:0007669"/>
    <property type="project" value="InterPro"/>
</dbReference>
<dbReference type="GO" id="GO:0000480">
    <property type="term" value="P:endonucleolytic cleavage in 5'-ETS of tricistronic rRNA transcript (SSU-rRNA, 5.8S rRNA, LSU-rRNA)"/>
    <property type="evidence" value="ECO:0007669"/>
    <property type="project" value="TreeGrafter"/>
</dbReference>